<dbReference type="Gene3D" id="1.25.40.10">
    <property type="entry name" value="Tetratricopeptide repeat domain"/>
    <property type="match status" value="1"/>
</dbReference>
<dbReference type="Proteomes" id="UP000289792">
    <property type="component" value="Unassembled WGS sequence"/>
</dbReference>
<keyword evidence="1" id="KW-0802">TPR repeat</keyword>
<protein>
    <recommendedName>
        <fullName evidence="5">Tetratricopeptide repeat protein</fullName>
    </recommendedName>
</protein>
<feature type="repeat" description="TPR" evidence="1">
    <location>
        <begin position="263"/>
        <end position="296"/>
    </location>
</feature>
<dbReference type="OrthoDB" id="594666at2"/>
<accession>A0A4Q0XHR1</accession>
<gene>
    <name evidence="3" type="ORF">ESZ48_07025</name>
</gene>
<reference evidence="3 4" key="1">
    <citation type="submission" date="2019-01" db="EMBL/GenBank/DDBJ databases">
        <title>Genome sequence of the Antarctic species Gelidibacter gilvus ACAM 158(T).</title>
        <authorList>
            <person name="Bowman J.P."/>
        </authorList>
    </citation>
    <scope>NUCLEOTIDE SEQUENCE [LARGE SCALE GENOMIC DNA]</scope>
    <source>
        <strain evidence="3 4">IC158</strain>
    </source>
</reference>
<dbReference type="EMBL" id="SDDZ01000003">
    <property type="protein sequence ID" value="RXJ50511.1"/>
    <property type="molecule type" value="Genomic_DNA"/>
</dbReference>
<name>A0A4Q0XHR1_9FLAO</name>
<dbReference type="PROSITE" id="PS50005">
    <property type="entry name" value="TPR"/>
    <property type="match status" value="1"/>
</dbReference>
<feature type="compositionally biased region" description="Basic and acidic residues" evidence="2">
    <location>
        <begin position="196"/>
        <end position="205"/>
    </location>
</feature>
<keyword evidence="4" id="KW-1185">Reference proteome</keyword>
<comment type="caution">
    <text evidence="3">The sequence shown here is derived from an EMBL/GenBank/DDBJ whole genome shotgun (WGS) entry which is preliminary data.</text>
</comment>
<feature type="region of interest" description="Disordered" evidence="2">
    <location>
        <begin position="196"/>
        <end position="223"/>
    </location>
</feature>
<evidence type="ECO:0008006" key="5">
    <source>
        <dbReference type="Google" id="ProtNLM"/>
    </source>
</evidence>
<dbReference type="InterPro" id="IPR019734">
    <property type="entry name" value="TPR_rpt"/>
</dbReference>
<evidence type="ECO:0000256" key="1">
    <source>
        <dbReference type="PROSITE-ProRule" id="PRU00339"/>
    </source>
</evidence>
<feature type="compositionally biased region" description="Polar residues" evidence="2">
    <location>
        <begin position="206"/>
        <end position="215"/>
    </location>
</feature>
<sequence>MNKQEFTYLLTHPEQLTASQTTTVGEIVAHYPYFQPARALHLKGLKSKESFKYNQELRITAAYTTDRSVLFDFITSEEFNQNEISKLIKQNTELLKGIEVKDADDISVNKSVLIDDALKQHIKDSEGVLDPELFQQKTPFQTVPKLETTVPIIDVDVQNIQPSPEEQLNIGKPLEFDRSETHSFTQWLKMTSFKPIERTPEETITKPETQSQAPSKKQKPESALERNFDLIDKFITANPKISPIKQAAPSINLAQTKLVQSDSLMTETLARIYLEQKNYEKAIQSYKILILKYPEKSGFFADQIKAVKQLQENNTK</sequence>
<proteinExistence type="predicted"/>
<evidence type="ECO:0000256" key="2">
    <source>
        <dbReference type="SAM" id="MobiDB-lite"/>
    </source>
</evidence>
<organism evidence="3 4">
    <name type="scientific">Gelidibacter gilvus</name>
    <dbReference type="NCBI Taxonomy" id="59602"/>
    <lineage>
        <taxon>Bacteria</taxon>
        <taxon>Pseudomonadati</taxon>
        <taxon>Bacteroidota</taxon>
        <taxon>Flavobacteriia</taxon>
        <taxon>Flavobacteriales</taxon>
        <taxon>Flavobacteriaceae</taxon>
        <taxon>Gelidibacter</taxon>
    </lineage>
</organism>
<dbReference type="InterPro" id="IPR011990">
    <property type="entry name" value="TPR-like_helical_dom_sf"/>
</dbReference>
<dbReference type="RefSeq" id="WP_129016630.1">
    <property type="nucleotide sequence ID" value="NZ_SDDZ01000003.1"/>
</dbReference>
<evidence type="ECO:0000313" key="3">
    <source>
        <dbReference type="EMBL" id="RXJ50511.1"/>
    </source>
</evidence>
<dbReference type="AlphaFoldDB" id="A0A4Q0XHR1"/>
<evidence type="ECO:0000313" key="4">
    <source>
        <dbReference type="Proteomes" id="UP000289792"/>
    </source>
</evidence>